<dbReference type="EMBL" id="SLUO01000021">
    <property type="protein sequence ID" value="TCL54246.1"/>
    <property type="molecule type" value="Genomic_DNA"/>
</dbReference>
<evidence type="ECO:0000313" key="3">
    <source>
        <dbReference type="Proteomes" id="UP000295718"/>
    </source>
</evidence>
<reference evidence="2 3" key="1">
    <citation type="submission" date="2019-03" db="EMBL/GenBank/DDBJ databases">
        <title>Genomic Encyclopedia of Type Strains, Phase IV (KMG-IV): sequencing the most valuable type-strain genomes for metagenomic binning, comparative biology and taxonomic classification.</title>
        <authorList>
            <person name="Goeker M."/>
        </authorList>
    </citation>
    <scope>NUCLEOTIDE SEQUENCE [LARGE SCALE GENOMIC DNA]</scope>
    <source>
        <strain evidence="2 3">DSM 100556</strain>
    </source>
</reference>
<protein>
    <submittedName>
        <fullName evidence="2">Uncharacterized protein</fullName>
    </submittedName>
</protein>
<dbReference type="InterPro" id="IPR019235">
    <property type="entry name" value="DUF2178_TM"/>
</dbReference>
<dbReference type="RefSeq" id="WP_051869652.1">
    <property type="nucleotide sequence ID" value="NZ_JPNB01000002.1"/>
</dbReference>
<comment type="caution">
    <text evidence="2">The sequence shown here is derived from an EMBL/GenBank/DDBJ whole genome shotgun (WGS) entry which is preliminary data.</text>
</comment>
<evidence type="ECO:0000313" key="2">
    <source>
        <dbReference type="EMBL" id="TCL54246.1"/>
    </source>
</evidence>
<dbReference type="STRING" id="1469948.GCA_000732725_03009"/>
<feature type="transmembrane region" description="Helical" evidence="1">
    <location>
        <begin position="57"/>
        <end position="78"/>
    </location>
</feature>
<organism evidence="2 3">
    <name type="scientific">Kineothrix alysoides</name>
    <dbReference type="NCBI Taxonomy" id="1469948"/>
    <lineage>
        <taxon>Bacteria</taxon>
        <taxon>Bacillati</taxon>
        <taxon>Bacillota</taxon>
        <taxon>Clostridia</taxon>
        <taxon>Lachnospirales</taxon>
        <taxon>Lachnospiraceae</taxon>
        <taxon>Kineothrix</taxon>
    </lineage>
</organism>
<dbReference type="Pfam" id="PF09946">
    <property type="entry name" value="DUF2178"/>
    <property type="match status" value="1"/>
</dbReference>
<dbReference type="AlphaFoldDB" id="A0A4R1QKW1"/>
<accession>A0A4R1QKW1</accession>
<dbReference type="OrthoDB" id="9983664at2"/>
<gene>
    <name evidence="2" type="ORF">EDD76_12115</name>
</gene>
<keyword evidence="1" id="KW-1133">Transmembrane helix</keyword>
<keyword evidence="3" id="KW-1185">Reference proteome</keyword>
<feature type="transmembrane region" description="Helical" evidence="1">
    <location>
        <begin position="28"/>
        <end position="51"/>
    </location>
</feature>
<keyword evidence="1" id="KW-0812">Transmembrane</keyword>
<keyword evidence="1" id="KW-0472">Membrane</keyword>
<evidence type="ECO:0000256" key="1">
    <source>
        <dbReference type="SAM" id="Phobius"/>
    </source>
</evidence>
<name>A0A4R1QKW1_9FIRM</name>
<sequence>MMCLFNAFEKNVKTNEEYAKILQKRIHIFYWVIAVGIITAAVAVCNELFWYLGENSWLDGVYTGVGSGMICVSIIKIIKYKKVLKNDMLLKEERLKVQDERNQIIATRAMQSATIVLFILSYAALLIAGFFSRTIFYCFWWVVIVYCFSYIIFRKYYSNKI</sequence>
<feature type="transmembrane region" description="Helical" evidence="1">
    <location>
        <begin position="109"/>
        <end position="128"/>
    </location>
</feature>
<dbReference type="Proteomes" id="UP000295718">
    <property type="component" value="Unassembled WGS sequence"/>
</dbReference>
<proteinExistence type="predicted"/>
<feature type="transmembrane region" description="Helical" evidence="1">
    <location>
        <begin position="134"/>
        <end position="153"/>
    </location>
</feature>